<organism evidence="3 4">
    <name type="scientific">Bifidobacterium simiarum</name>
    <dbReference type="NCBI Taxonomy" id="2045441"/>
    <lineage>
        <taxon>Bacteria</taxon>
        <taxon>Bacillati</taxon>
        <taxon>Actinomycetota</taxon>
        <taxon>Actinomycetes</taxon>
        <taxon>Bifidobacteriales</taxon>
        <taxon>Bifidobacteriaceae</taxon>
        <taxon>Bifidobacterium</taxon>
    </lineage>
</organism>
<dbReference type="OrthoDB" id="906600at2"/>
<evidence type="ECO:0000313" key="3">
    <source>
        <dbReference type="EMBL" id="PJM76045.1"/>
    </source>
</evidence>
<keyword evidence="4" id="KW-1185">Reference proteome</keyword>
<protein>
    <recommendedName>
        <fullName evidence="2">PKD domain-containing protein</fullName>
    </recommendedName>
</protein>
<dbReference type="AlphaFoldDB" id="A0A2M9HGV2"/>
<name>A0A2M9HGV2_9BIFI</name>
<evidence type="ECO:0000313" key="4">
    <source>
        <dbReference type="Proteomes" id="UP000231451"/>
    </source>
</evidence>
<accession>A0A2M9HGV2</accession>
<comment type="caution">
    <text evidence="3">The sequence shown here is derived from an EMBL/GenBank/DDBJ whole genome shotgun (WGS) entry which is preliminary data.</text>
</comment>
<reference evidence="3 4" key="1">
    <citation type="submission" date="2017-10" db="EMBL/GenBank/DDBJ databases">
        <title>Draft genome sequences of strains TRE 1, TRE 9, TRE H and TRI 7, isolated from tamarins, belonging to four potential novel Bifidobacterium species.</title>
        <authorList>
            <person name="Mattarelli P."/>
            <person name="Modesto M."/>
            <person name="Puglisi E."/>
            <person name="Morelli L."/>
            <person name="Spezio C."/>
            <person name="Bonetti A."/>
            <person name="Sandri C."/>
        </authorList>
    </citation>
    <scope>NUCLEOTIDE SEQUENCE [LARGE SCALE GENOMIC DNA]</scope>
    <source>
        <strain evidence="4">TRI7</strain>
    </source>
</reference>
<feature type="domain" description="PKD" evidence="2">
    <location>
        <begin position="602"/>
        <end position="649"/>
    </location>
</feature>
<dbReference type="InterPro" id="IPR000601">
    <property type="entry name" value="PKD_dom"/>
</dbReference>
<feature type="compositionally biased region" description="Basic and acidic residues" evidence="1">
    <location>
        <begin position="300"/>
        <end position="309"/>
    </location>
</feature>
<evidence type="ECO:0000256" key="1">
    <source>
        <dbReference type="SAM" id="MobiDB-lite"/>
    </source>
</evidence>
<proteinExistence type="predicted"/>
<feature type="compositionally biased region" description="Polar residues" evidence="1">
    <location>
        <begin position="310"/>
        <end position="321"/>
    </location>
</feature>
<dbReference type="EMBL" id="PEBK01000001">
    <property type="protein sequence ID" value="PJM76045.1"/>
    <property type="molecule type" value="Genomic_DNA"/>
</dbReference>
<gene>
    <name evidence="3" type="ORF">CSQ87_00390</name>
</gene>
<evidence type="ECO:0000259" key="2">
    <source>
        <dbReference type="PROSITE" id="PS50093"/>
    </source>
</evidence>
<feature type="region of interest" description="Disordered" evidence="1">
    <location>
        <begin position="300"/>
        <end position="321"/>
    </location>
</feature>
<sequence>MNAIFKASYDPASDTQYTDPYIDIDEWRDREGIRCRYVHGGFRGTDARFSFFMPEPEHYEGRFFHFVAPMQNHEDASDPLRGLMDRITFALTHGAYFVETNMGFTTPFASFPDPTMMYRESACAAEFSRKVAAEMYGPHRPYGYVYGGSGGGYKAIACVQNTATWDGAVPYIIGTPTSIPNTQTIRSHGKRVLRHCLDSINDALEPGGSGDPYRGLNDEEAGFLHEITDFGFPLRAWSLNDLLDDGSLPVVRPLVDSDDASYFNDFWTKPGYLGYDPNGSAARDRIRYDTRVVRVHVPGRDTEGIDTHDTGANSSFERMNGTNGMDSKPWIELESLPGGDPYVYFATLKVTSGASEGFEVPLESHDGNVVTLGPGFGITDMAERLAAIRPGDTVRIDNSDYIAIQTYHRHQVPRPGQDAPKQWDVFRDEHGEPLYPRRRKNYGPGFAQSGCGSLQNGRFNGRMIVCLSQMDESAFPAQADWYVNKVREWAGDEFDDRFRVYVTDHAIHDDGEEVLDDTRLVTYLGTLYQALLDLAAWVERGVEPNSSTRYVIDGGQMLTPADPNERKGLQPTVTLLADGLEAVHARVGEPVRLVAEARVPHGTGKVVTVAWNFGEGEGYGERGAFAEIGDDGERGVAETEHVYDRPGTYFPVVRVAANRRGDPDDRFGQILNLCRARVTVDA</sequence>
<dbReference type="PROSITE" id="PS50093">
    <property type="entry name" value="PKD"/>
    <property type="match status" value="1"/>
</dbReference>
<dbReference type="Proteomes" id="UP000231451">
    <property type="component" value="Unassembled WGS sequence"/>
</dbReference>
<dbReference type="RefSeq" id="WP_100511878.1">
    <property type="nucleotide sequence ID" value="NZ_JAFEJQ010000004.1"/>
</dbReference>